<sequence>MILDLEARGVLDRLATRTSCREFDGTPLSRDTIRAVMRDAIEAPSSCNHQSWHFIVVTDRDKLARAQRISGGNLHFGTCGALIYLCFLNGWSHRHFSIVQSVAAAGYHMILSAHLRGISSIYNAGIGPSDEVRELLDLPAGYTVQGAIALGYTAPGTRLTKPPRRPLDDVLSFERFERPEAADWPQAPSDAYPYGDAESQLTPYAEWDPTRWTWDQIGDLRGYAVWAKSPIAGVYVSARQGTVMEGVLDLMPDLPAGAEVIDVMGWGGTEAARLLTRLPKGARLTLADLHDGNLTFMRQRLAAEPACTGRTLQSLRMRGPDLPRPDASADLVTLPLALEHAPDPAALLASIARVLRPGGHLLLAYRNAASPYGPYWEREEKPHQVSNQGPFRPLDPDAVTAMAGQHFDIVAEAGFGREATHDTEKLEGRELRRGRIHALLLQKP</sequence>
<dbReference type="AlphaFoldDB" id="A0A2T6ANK7"/>
<dbReference type="Gene3D" id="3.40.109.10">
    <property type="entry name" value="NADH Oxidase"/>
    <property type="match status" value="1"/>
</dbReference>
<dbReference type="InterPro" id="IPR029479">
    <property type="entry name" value="Nitroreductase"/>
</dbReference>
<feature type="domain" description="Methyltransferase type 11" evidence="4">
    <location>
        <begin position="265"/>
        <end position="362"/>
    </location>
</feature>
<organism evidence="5 6">
    <name type="scientific">Allosediminivita pacifica</name>
    <dbReference type="NCBI Taxonomy" id="1267769"/>
    <lineage>
        <taxon>Bacteria</taxon>
        <taxon>Pseudomonadati</taxon>
        <taxon>Pseudomonadota</taxon>
        <taxon>Alphaproteobacteria</taxon>
        <taxon>Rhodobacterales</taxon>
        <taxon>Paracoccaceae</taxon>
        <taxon>Allosediminivita</taxon>
    </lineage>
</organism>
<dbReference type="Pfam" id="PF00881">
    <property type="entry name" value="Nitroreductase"/>
    <property type="match status" value="1"/>
</dbReference>
<dbReference type="Proteomes" id="UP000244069">
    <property type="component" value="Unassembled WGS sequence"/>
</dbReference>
<dbReference type="GO" id="GO:0008757">
    <property type="term" value="F:S-adenosylmethionine-dependent methyltransferase activity"/>
    <property type="evidence" value="ECO:0007669"/>
    <property type="project" value="InterPro"/>
</dbReference>
<dbReference type="SUPFAM" id="SSF53335">
    <property type="entry name" value="S-adenosyl-L-methionine-dependent methyltransferases"/>
    <property type="match status" value="1"/>
</dbReference>
<dbReference type="PANTHER" id="PTHR43673">
    <property type="entry name" value="NAD(P)H NITROREDUCTASE YDGI-RELATED"/>
    <property type="match status" value="1"/>
</dbReference>
<evidence type="ECO:0000256" key="1">
    <source>
        <dbReference type="ARBA" id="ARBA00007118"/>
    </source>
</evidence>
<comment type="similarity">
    <text evidence="1">Belongs to the nitroreductase family.</text>
</comment>
<dbReference type="EMBL" id="QBKN01000022">
    <property type="protein sequence ID" value="PTX45387.1"/>
    <property type="molecule type" value="Genomic_DNA"/>
</dbReference>
<dbReference type="InterPro" id="IPR000415">
    <property type="entry name" value="Nitroreductase-like"/>
</dbReference>
<accession>A0A2T6ANK7</accession>
<evidence type="ECO:0000256" key="2">
    <source>
        <dbReference type="ARBA" id="ARBA00023002"/>
    </source>
</evidence>
<comment type="caution">
    <text evidence="5">The sequence shown here is derived from an EMBL/GenBank/DDBJ whole genome shotgun (WGS) entry which is preliminary data.</text>
</comment>
<dbReference type="InterPro" id="IPR029063">
    <property type="entry name" value="SAM-dependent_MTases_sf"/>
</dbReference>
<dbReference type="InterPro" id="IPR013216">
    <property type="entry name" value="Methyltransf_11"/>
</dbReference>
<proteinExistence type="inferred from homology"/>
<dbReference type="CDD" id="cd02440">
    <property type="entry name" value="AdoMet_MTases"/>
    <property type="match status" value="1"/>
</dbReference>
<dbReference type="PANTHER" id="PTHR43673:SF10">
    <property type="entry name" value="NADH DEHYDROGENASE_NAD(P)H NITROREDUCTASE XCC3605-RELATED"/>
    <property type="match status" value="1"/>
</dbReference>
<dbReference type="CDD" id="cd02062">
    <property type="entry name" value="Nitro_FMN_reductase"/>
    <property type="match status" value="1"/>
</dbReference>
<protein>
    <submittedName>
        <fullName evidence="5">Nitroreductase</fullName>
    </submittedName>
</protein>
<dbReference type="RefSeq" id="WP_107977838.1">
    <property type="nucleotide sequence ID" value="NZ_BMEZ01000022.1"/>
</dbReference>
<evidence type="ECO:0000313" key="5">
    <source>
        <dbReference type="EMBL" id="PTX45387.1"/>
    </source>
</evidence>
<feature type="domain" description="Nitroreductase" evidence="3">
    <location>
        <begin position="15"/>
        <end position="68"/>
    </location>
</feature>
<evidence type="ECO:0000259" key="4">
    <source>
        <dbReference type="Pfam" id="PF08241"/>
    </source>
</evidence>
<keyword evidence="6" id="KW-1185">Reference proteome</keyword>
<name>A0A2T6ANK7_9RHOB</name>
<dbReference type="Pfam" id="PF08241">
    <property type="entry name" value="Methyltransf_11"/>
    <property type="match status" value="1"/>
</dbReference>
<dbReference type="GO" id="GO:0016491">
    <property type="term" value="F:oxidoreductase activity"/>
    <property type="evidence" value="ECO:0007669"/>
    <property type="project" value="UniProtKB-KW"/>
</dbReference>
<keyword evidence="2" id="KW-0560">Oxidoreductase</keyword>
<evidence type="ECO:0000313" key="6">
    <source>
        <dbReference type="Proteomes" id="UP000244069"/>
    </source>
</evidence>
<evidence type="ECO:0000259" key="3">
    <source>
        <dbReference type="Pfam" id="PF00881"/>
    </source>
</evidence>
<dbReference type="SUPFAM" id="SSF55469">
    <property type="entry name" value="FMN-dependent nitroreductase-like"/>
    <property type="match status" value="1"/>
</dbReference>
<gene>
    <name evidence="5" type="ORF">C8N44_12242</name>
</gene>
<dbReference type="Gene3D" id="3.40.50.150">
    <property type="entry name" value="Vaccinia Virus protein VP39"/>
    <property type="match status" value="1"/>
</dbReference>
<dbReference type="OrthoDB" id="9802510at2"/>
<reference evidence="5 6" key="1">
    <citation type="submission" date="2018-04" db="EMBL/GenBank/DDBJ databases">
        <title>Genomic Encyclopedia of Archaeal and Bacterial Type Strains, Phase II (KMG-II): from individual species to whole genera.</title>
        <authorList>
            <person name="Goeker M."/>
        </authorList>
    </citation>
    <scope>NUCLEOTIDE SEQUENCE [LARGE SCALE GENOMIC DNA]</scope>
    <source>
        <strain evidence="5 6">DSM 29329</strain>
    </source>
</reference>